<comment type="caution">
    <text evidence="1">The sequence shown here is derived from an EMBL/GenBank/DDBJ whole genome shotgun (WGS) entry which is preliminary data.</text>
</comment>
<protein>
    <submittedName>
        <fullName evidence="1">Uncharacterized protein</fullName>
    </submittedName>
</protein>
<evidence type="ECO:0000313" key="2">
    <source>
        <dbReference type="Proteomes" id="UP001170379"/>
    </source>
</evidence>
<proteinExistence type="predicted"/>
<keyword evidence="2" id="KW-1185">Reference proteome</keyword>
<evidence type="ECO:0000313" key="1">
    <source>
        <dbReference type="EMBL" id="MDJ1371196.1"/>
    </source>
</evidence>
<dbReference type="InterPro" id="IPR041025">
    <property type="entry name" value="HNH_repeat"/>
</dbReference>
<reference evidence="1" key="2">
    <citation type="journal article" date="2022" name="Sci. Rep.">
        <title>In silico prediction of the enzymes involved in the degradation of the herbicide molinate by Gulosibacter molinativorax ON4T.</title>
        <authorList>
            <person name="Lopes A.R."/>
            <person name="Bunin E."/>
            <person name="Viana A.T."/>
            <person name="Froufe H."/>
            <person name="Munoz-Merida A."/>
            <person name="Pinho D."/>
            <person name="Figueiredo J."/>
            <person name="Barroso C."/>
            <person name="Vaz-Moreira I."/>
            <person name="Bellanger X."/>
            <person name="Egas C."/>
            <person name="Nunes O.C."/>
        </authorList>
    </citation>
    <scope>NUCLEOTIDE SEQUENCE</scope>
    <source>
        <strain evidence="1">ON4</strain>
    </source>
</reference>
<reference evidence="1" key="1">
    <citation type="submission" date="2018-03" db="EMBL/GenBank/DDBJ databases">
        <authorList>
            <person name="Nunes O.C."/>
            <person name="Lopes A.R."/>
            <person name="Froufe H."/>
            <person name="Munoz-Merida A."/>
            <person name="Barroso C."/>
            <person name="Egas C."/>
        </authorList>
    </citation>
    <scope>NUCLEOTIDE SEQUENCE</scope>
    <source>
        <strain evidence="1">ON4</strain>
    </source>
</reference>
<dbReference type="Proteomes" id="UP001170379">
    <property type="component" value="Unassembled WGS sequence"/>
</dbReference>
<dbReference type="Pfam" id="PF18780">
    <property type="entry name" value="HNH_repeat"/>
    <property type="match status" value="1"/>
</dbReference>
<dbReference type="EMBL" id="PXVD01000010">
    <property type="protein sequence ID" value="MDJ1371196.1"/>
    <property type="molecule type" value="Genomic_DNA"/>
</dbReference>
<accession>A0ABT7C7I3</accession>
<name>A0ABT7C7I3_9MICO</name>
<sequence>MVERMMPESELVAHLQTWASQASSFRLTDYGDWARANEAPSASTLILRFGSWSEAMRAAGLEDKITSVRQQRRVISNAELWASVVAYLRADRKSHSFADLKVWMQQQELPSAATVRARLGKWSEVRDTAEKVIAYADAQSPTPWEFADEVLSIVPGEGPRREHTDDACYSALHRVATVLDGPITVAQYDKVRAPAEPSSGVLMKRYGSWYESLQWADLGDRATSARA</sequence>
<organism evidence="1 2">
    <name type="scientific">Gulosibacter molinativorax</name>
    <dbReference type="NCBI Taxonomy" id="256821"/>
    <lineage>
        <taxon>Bacteria</taxon>
        <taxon>Bacillati</taxon>
        <taxon>Actinomycetota</taxon>
        <taxon>Actinomycetes</taxon>
        <taxon>Micrococcales</taxon>
        <taxon>Microbacteriaceae</taxon>
        <taxon>Gulosibacter</taxon>
    </lineage>
</organism>
<gene>
    <name evidence="1" type="ORF">C7K25_07415</name>
</gene>